<reference evidence="3" key="1">
    <citation type="submission" date="2015-07" db="EMBL/GenBank/DDBJ databases">
        <title>Near-Complete Genome Sequence of the Cellulolytic Bacterium Bacteroides (Pseudobacteroides) cellulosolvens ATCC 35603.</title>
        <authorList>
            <person name="Dassa B."/>
            <person name="Utturkar S.M."/>
            <person name="Klingeman D.M."/>
            <person name="Hurt R.A."/>
            <person name="Keller M."/>
            <person name="Xu J."/>
            <person name="Reddy Y.H.K."/>
            <person name="Borovok I."/>
            <person name="Grinberg I.R."/>
            <person name="Lamed R."/>
            <person name="Zhivin O."/>
            <person name="Bayer E.A."/>
            <person name="Brown S.D."/>
        </authorList>
    </citation>
    <scope>NUCLEOTIDE SEQUENCE [LARGE SCALE GENOMIC DNA]</scope>
    <source>
        <strain evidence="3">DSM 2933</strain>
    </source>
</reference>
<gene>
    <name evidence="2" type="ORF">Bccel_3198</name>
</gene>
<evidence type="ECO:0000256" key="1">
    <source>
        <dbReference type="SAM" id="Phobius"/>
    </source>
</evidence>
<keyword evidence="3" id="KW-1185">Reference proteome</keyword>
<keyword evidence="1" id="KW-1133">Transmembrane helix</keyword>
<keyword evidence="1" id="KW-0812">Transmembrane</keyword>
<dbReference type="STRING" id="398512.Bccel_3198"/>
<dbReference type="RefSeq" id="WP_036946011.1">
    <property type="nucleotide sequence ID" value="NZ_JQKC01000103.1"/>
</dbReference>
<evidence type="ECO:0000313" key="3">
    <source>
        <dbReference type="Proteomes" id="UP000036923"/>
    </source>
</evidence>
<dbReference type="Proteomes" id="UP000036923">
    <property type="component" value="Unassembled WGS sequence"/>
</dbReference>
<organism evidence="2 3">
    <name type="scientific">Pseudobacteroides cellulosolvens ATCC 35603 = DSM 2933</name>
    <dbReference type="NCBI Taxonomy" id="398512"/>
    <lineage>
        <taxon>Bacteria</taxon>
        <taxon>Bacillati</taxon>
        <taxon>Bacillota</taxon>
        <taxon>Clostridia</taxon>
        <taxon>Eubacteriales</taxon>
        <taxon>Oscillospiraceae</taxon>
        <taxon>Pseudobacteroides</taxon>
    </lineage>
</organism>
<dbReference type="EMBL" id="LGTC01000001">
    <property type="protein sequence ID" value="KNY27927.1"/>
    <property type="molecule type" value="Genomic_DNA"/>
</dbReference>
<keyword evidence="1" id="KW-0472">Membrane</keyword>
<proteinExistence type="predicted"/>
<accession>A0A0L6JRA7</accession>
<dbReference type="PATRIC" id="fig|398512.5.peg.3356"/>
<evidence type="ECO:0000313" key="2">
    <source>
        <dbReference type="EMBL" id="KNY27927.1"/>
    </source>
</evidence>
<comment type="caution">
    <text evidence="2">The sequence shown here is derived from an EMBL/GenBank/DDBJ whole genome shotgun (WGS) entry which is preliminary data.</text>
</comment>
<dbReference type="AlphaFoldDB" id="A0A0L6JRA7"/>
<feature type="transmembrane region" description="Helical" evidence="1">
    <location>
        <begin position="7"/>
        <end position="25"/>
    </location>
</feature>
<protein>
    <submittedName>
        <fullName evidence="2">Uncharacterized protein</fullName>
    </submittedName>
</protein>
<name>A0A0L6JRA7_9FIRM</name>
<sequence>MKKYLEIILLIVLISSVAYILWIVVPLKTYRIVDVELTQENVFSLQQSFGNFKLPEGAKVEKASKIVCNGTQTYVKVTMPLDKINEFSSLYEYSEKEPVTEFDIELHKLRRKTLDWWNINVNNADFKIRIYKGDSKENNIL</sequence>